<evidence type="ECO:0000313" key="1">
    <source>
        <dbReference type="EMBL" id="GAI45807.1"/>
    </source>
</evidence>
<dbReference type="AlphaFoldDB" id="X1NP38"/>
<feature type="non-terminal residue" evidence="1">
    <location>
        <position position="1"/>
    </location>
</feature>
<sequence length="87" mass="9529">DDAKVDSFEVFPEADIAIGKLSNIDLSAIDTYPTIIAPNKLRPGTNLCKLGFPFHEVKATFDEKSSGFKLEPGTLPIPIFPIDGIFY</sequence>
<name>X1NP38_9ZZZZ</name>
<gene>
    <name evidence="1" type="ORF">S06H3_43438</name>
</gene>
<accession>X1NP38</accession>
<proteinExistence type="predicted"/>
<reference evidence="1" key="1">
    <citation type="journal article" date="2014" name="Front. Microbiol.">
        <title>High frequency of phylogenetically diverse reductive dehalogenase-homologous genes in deep subseafloor sedimentary metagenomes.</title>
        <authorList>
            <person name="Kawai M."/>
            <person name="Futagami T."/>
            <person name="Toyoda A."/>
            <person name="Takaki Y."/>
            <person name="Nishi S."/>
            <person name="Hori S."/>
            <person name="Arai W."/>
            <person name="Tsubouchi T."/>
            <person name="Morono Y."/>
            <person name="Uchiyama I."/>
            <person name="Ito T."/>
            <person name="Fujiyama A."/>
            <person name="Inagaki F."/>
            <person name="Takami H."/>
        </authorList>
    </citation>
    <scope>NUCLEOTIDE SEQUENCE</scope>
    <source>
        <strain evidence="1">Expedition CK06-06</strain>
    </source>
</reference>
<organism evidence="1">
    <name type="scientific">marine sediment metagenome</name>
    <dbReference type="NCBI Taxonomy" id="412755"/>
    <lineage>
        <taxon>unclassified sequences</taxon>
        <taxon>metagenomes</taxon>
        <taxon>ecological metagenomes</taxon>
    </lineage>
</organism>
<comment type="caution">
    <text evidence="1">The sequence shown here is derived from an EMBL/GenBank/DDBJ whole genome shotgun (WGS) entry which is preliminary data.</text>
</comment>
<protein>
    <submittedName>
        <fullName evidence="1">Uncharacterized protein</fullName>
    </submittedName>
</protein>
<dbReference type="EMBL" id="BARV01026943">
    <property type="protein sequence ID" value="GAI45807.1"/>
    <property type="molecule type" value="Genomic_DNA"/>
</dbReference>